<name>A0A2R5F8Q5_9PROT</name>
<gene>
    <name evidence="1" type="ORF">NMK_2176</name>
</gene>
<dbReference type="Proteomes" id="UP000245081">
    <property type="component" value="Unassembled WGS sequence"/>
</dbReference>
<dbReference type="EMBL" id="BDOQ01000008">
    <property type="protein sequence ID" value="GBG14577.1"/>
    <property type="molecule type" value="Genomic_DNA"/>
</dbReference>
<accession>A0A2R5F8Q5</accession>
<dbReference type="AlphaFoldDB" id="A0A2R5F8Q5"/>
<reference evidence="1 2" key="1">
    <citation type="journal article" date="2018" name="Environ. Microbiol.">
        <title>Isolation and genomic characterization of Novimethylophilus kurashikiensis gen. nov. sp. nov., a new lanthanide-dependent methylotrophic species of Methylophilaceae.</title>
        <authorList>
            <person name="Lv H."/>
            <person name="Sahin N."/>
            <person name="Tani A."/>
        </authorList>
    </citation>
    <scope>NUCLEOTIDE SEQUENCE [LARGE SCALE GENOMIC DNA]</scope>
    <source>
        <strain evidence="1 2">La2-4</strain>
    </source>
</reference>
<organism evidence="1 2">
    <name type="scientific">Novimethylophilus kurashikiensis</name>
    <dbReference type="NCBI Taxonomy" id="1825523"/>
    <lineage>
        <taxon>Bacteria</taxon>
        <taxon>Pseudomonadati</taxon>
        <taxon>Pseudomonadota</taxon>
        <taxon>Betaproteobacteria</taxon>
        <taxon>Nitrosomonadales</taxon>
        <taxon>Methylophilaceae</taxon>
        <taxon>Novimethylophilus</taxon>
    </lineage>
</organism>
<comment type="caution">
    <text evidence="1">The sequence shown here is derived from an EMBL/GenBank/DDBJ whole genome shotgun (WGS) entry which is preliminary data.</text>
</comment>
<evidence type="ECO:0000313" key="2">
    <source>
        <dbReference type="Proteomes" id="UP000245081"/>
    </source>
</evidence>
<protein>
    <submittedName>
        <fullName evidence="1">Sorbosone dehydrogenase</fullName>
    </submittedName>
</protein>
<evidence type="ECO:0000313" key="1">
    <source>
        <dbReference type="EMBL" id="GBG14577.1"/>
    </source>
</evidence>
<keyword evidence="2" id="KW-1185">Reference proteome</keyword>
<sequence>MSQEKEKASDYPPLPCPYCEIERNARSVNKDGSVTYSCPPDHVTHGSRYTWRIAADGTLIER</sequence>
<proteinExistence type="predicted"/>
<dbReference type="RefSeq" id="WP_109015766.1">
    <property type="nucleotide sequence ID" value="NZ_BDOQ01000008.1"/>
</dbReference>